<sequence length="156" mass="16092">MGRTVALAAMALFGVALLVGTLREVAQADSRISALRDHGRRVPGGAVVSYACSTGRGASCSASSVMLSFRAGDGDDEYVREDELADSLYVPSGRPSEDDGLVRTTVVYDPADPANAQAAGALHRGVVDFVADRWFPIALGVVLTGVGAAALVIDRA</sequence>
<keyword evidence="3" id="KW-1185">Reference proteome</keyword>
<evidence type="ECO:0008006" key="4">
    <source>
        <dbReference type="Google" id="ProtNLM"/>
    </source>
</evidence>
<dbReference type="Proteomes" id="UP000179642">
    <property type="component" value="Unassembled WGS sequence"/>
</dbReference>
<dbReference type="AlphaFoldDB" id="A0A1S2PM28"/>
<proteinExistence type="predicted"/>
<evidence type="ECO:0000313" key="3">
    <source>
        <dbReference type="Proteomes" id="UP000179642"/>
    </source>
</evidence>
<feature type="transmembrane region" description="Helical" evidence="1">
    <location>
        <begin position="134"/>
        <end position="153"/>
    </location>
</feature>
<evidence type="ECO:0000313" key="2">
    <source>
        <dbReference type="EMBL" id="OIJ94783.1"/>
    </source>
</evidence>
<protein>
    <recommendedName>
        <fullName evidence="4">DUF3592 domain-containing protein</fullName>
    </recommendedName>
</protein>
<name>A0A1S2PM28_9ACTN</name>
<keyword evidence="1" id="KW-1133">Transmembrane helix</keyword>
<accession>A0A1S2PM28</accession>
<comment type="caution">
    <text evidence="2">The sequence shown here is derived from an EMBL/GenBank/DDBJ whole genome shotgun (WGS) entry which is preliminary data.</text>
</comment>
<evidence type="ECO:0000256" key="1">
    <source>
        <dbReference type="SAM" id="Phobius"/>
    </source>
</evidence>
<dbReference type="EMBL" id="MLYO01000068">
    <property type="protein sequence ID" value="OIJ94783.1"/>
    <property type="molecule type" value="Genomic_DNA"/>
</dbReference>
<gene>
    <name evidence="2" type="ORF">BIV23_35880</name>
</gene>
<keyword evidence="1" id="KW-0472">Membrane</keyword>
<reference evidence="2 3" key="1">
    <citation type="submission" date="2016-10" db="EMBL/GenBank/DDBJ databases">
        <title>Genome sequence of Streptomyces sp. MUSC 1.</title>
        <authorList>
            <person name="Lee L.-H."/>
            <person name="Ser H.-L."/>
            <person name="Law J.W.-F."/>
        </authorList>
    </citation>
    <scope>NUCLEOTIDE SEQUENCE [LARGE SCALE GENOMIC DNA]</scope>
    <source>
        <strain evidence="2 3">MUSC 1</strain>
    </source>
</reference>
<organism evidence="2 3">
    <name type="scientific">Streptomyces monashensis</name>
    <dbReference type="NCBI Taxonomy" id="1678012"/>
    <lineage>
        <taxon>Bacteria</taxon>
        <taxon>Bacillati</taxon>
        <taxon>Actinomycetota</taxon>
        <taxon>Actinomycetes</taxon>
        <taxon>Kitasatosporales</taxon>
        <taxon>Streptomycetaceae</taxon>
        <taxon>Streptomyces</taxon>
    </lineage>
</organism>
<keyword evidence="1" id="KW-0812">Transmembrane</keyword>